<evidence type="ECO:0000313" key="1">
    <source>
        <dbReference type="EMBL" id="CBA29735.1"/>
    </source>
</evidence>
<sequence length="37" mass="4062">MQLFVLLLVVNALLAEPHGQAKGNKDCTRFLLNPSLP</sequence>
<dbReference type="Proteomes" id="UP000002069">
    <property type="component" value="Chromosome"/>
</dbReference>
<reference evidence="2" key="2">
    <citation type="journal article" date="2011" name="J. Bacteriol.">
        <title>Complete genome sequence of Cronobacter turicensis LMG 23827, a food-borne pathogen causing deaths in neonates.</title>
        <authorList>
            <person name="Stephan R."/>
            <person name="Lehner A."/>
            <person name="Tischler P."/>
            <person name="Rattei T."/>
        </authorList>
    </citation>
    <scope>NUCLEOTIDE SEQUENCE [LARGE SCALE GENOMIC DNA]</scope>
    <source>
        <strain evidence="2">DSM 18703 / CCUG 55852 / LMG 23827 / z3032</strain>
    </source>
</reference>
<dbReference type="KEGG" id="ctu:CTU_15630"/>
<dbReference type="EMBL" id="FN543093">
    <property type="protein sequence ID" value="CBA29735.1"/>
    <property type="molecule type" value="Genomic_DNA"/>
</dbReference>
<dbReference type="PATRIC" id="fig|693216.3.peg.1491"/>
<reference evidence="1 2" key="1">
    <citation type="journal article" date="2010" name="J. Bacteriol.">
        <title>Complete Genome Sequence of Cronobacter turicensis LMG 23827, a foodborne pathogen causing deaths in neonates.</title>
        <authorList>
            <person name="Stephan R."/>
            <person name="Lehner A."/>
            <person name="Tischler P."/>
            <person name="Rattei T."/>
        </authorList>
    </citation>
    <scope>NUCLEOTIDE SEQUENCE [LARGE SCALE GENOMIC DNA]</scope>
    <source>
        <strain evidence="2">DSM 18703 / CCUG 55852 / LMG 23827 / z3032</strain>
    </source>
</reference>
<organism evidence="1 2">
    <name type="scientific">Cronobacter turicensis (strain DSM 18703 / CCUG 55852 / LMG 23827 / z3032)</name>
    <dbReference type="NCBI Taxonomy" id="693216"/>
    <lineage>
        <taxon>Bacteria</taxon>
        <taxon>Pseudomonadati</taxon>
        <taxon>Pseudomonadota</taxon>
        <taxon>Gammaproteobacteria</taxon>
        <taxon>Enterobacterales</taxon>
        <taxon>Enterobacteriaceae</taxon>
        <taxon>Cronobacter</taxon>
    </lineage>
</organism>
<proteinExistence type="predicted"/>
<dbReference type="HOGENOM" id="CLU_3348617_0_0_6"/>
<name>C9Y0P7_CROTZ</name>
<gene>
    <name evidence="1" type="ordered locus">Ctu_15630</name>
</gene>
<accession>C9Y0P7</accession>
<evidence type="ECO:0000313" key="2">
    <source>
        <dbReference type="Proteomes" id="UP000002069"/>
    </source>
</evidence>
<dbReference type="AlphaFoldDB" id="C9Y0P7"/>
<protein>
    <submittedName>
        <fullName evidence="1">Uncharacterized protein</fullName>
    </submittedName>
</protein>
<keyword evidence="2" id="KW-1185">Reference proteome</keyword>